<protein>
    <submittedName>
        <fullName evidence="10">Polar amino acid transport system ATP-binding protein</fullName>
    </submittedName>
</protein>
<accession>A0ABV2K378</accession>
<dbReference type="CDD" id="cd03262">
    <property type="entry name" value="ABC_HisP_GlnQ"/>
    <property type="match status" value="1"/>
</dbReference>
<comment type="caution">
    <text evidence="10">The sequence shown here is derived from an EMBL/GenBank/DDBJ whole genome shotgun (WGS) entry which is preliminary data.</text>
</comment>
<evidence type="ECO:0000256" key="3">
    <source>
        <dbReference type="ARBA" id="ARBA00022448"/>
    </source>
</evidence>
<proteinExistence type="inferred from homology"/>
<keyword evidence="7" id="KW-0029">Amino-acid transport</keyword>
<evidence type="ECO:0000256" key="6">
    <source>
        <dbReference type="ARBA" id="ARBA00022840"/>
    </source>
</evidence>
<keyword evidence="3" id="KW-0813">Transport</keyword>
<keyword evidence="11" id="KW-1185">Reference proteome</keyword>
<evidence type="ECO:0000256" key="2">
    <source>
        <dbReference type="ARBA" id="ARBA00005417"/>
    </source>
</evidence>
<dbReference type="PANTHER" id="PTHR43166:SF9">
    <property type="entry name" value="GLUTAMATE_ASPARTATE IMPORT ATP-BINDING PROTEIN GLTL"/>
    <property type="match status" value="1"/>
</dbReference>
<dbReference type="InterPro" id="IPR003439">
    <property type="entry name" value="ABC_transporter-like_ATP-bd"/>
</dbReference>
<keyword evidence="8" id="KW-0472">Membrane</keyword>
<organism evidence="10 11">
    <name type="scientific">Sporosarcina psychrophila</name>
    <name type="common">Bacillus psychrophilus</name>
    <dbReference type="NCBI Taxonomy" id="1476"/>
    <lineage>
        <taxon>Bacteria</taxon>
        <taxon>Bacillati</taxon>
        <taxon>Bacillota</taxon>
        <taxon>Bacilli</taxon>
        <taxon>Bacillales</taxon>
        <taxon>Caryophanaceae</taxon>
        <taxon>Sporosarcina</taxon>
    </lineage>
</organism>
<dbReference type="Gene3D" id="3.40.50.300">
    <property type="entry name" value="P-loop containing nucleotide triphosphate hydrolases"/>
    <property type="match status" value="1"/>
</dbReference>
<sequence>MSGTSILSVSDLEKSYGDIHVLKGVSLDVKKGEVISIIGPSGTGKSTLLRCLNFLEEPSGGTIDFDGEKYCTLESHSRKRMYDKKLIKLRSKIGMVFQQFNLWPHMTVLQNVIEGPMKIKGMSKEQATKIAKDMLDLVKMGEKANQYPNKLSGGQQQRVAIARALAMEPEIMLFDEVTSALDPQLVGEVLDVMTSLAKQGMTMLAVTHEMRFAEKVGTRVIFMDKGKILSEGSPDEFFHNNKNDRVQEFLSSVRNT</sequence>
<dbReference type="PANTHER" id="PTHR43166">
    <property type="entry name" value="AMINO ACID IMPORT ATP-BINDING PROTEIN"/>
    <property type="match status" value="1"/>
</dbReference>
<comment type="subcellular location">
    <subcellularLocation>
        <location evidence="1">Cell membrane</location>
        <topology evidence="1">Peripheral membrane protein</topology>
    </subcellularLocation>
</comment>
<dbReference type="PROSITE" id="PS00211">
    <property type="entry name" value="ABC_TRANSPORTER_1"/>
    <property type="match status" value="1"/>
</dbReference>
<dbReference type="RefSeq" id="WP_354312125.1">
    <property type="nucleotide sequence ID" value="NZ_JBEPME010000001.1"/>
</dbReference>
<dbReference type="EMBL" id="JBEPME010000001">
    <property type="protein sequence ID" value="MET3655545.1"/>
    <property type="molecule type" value="Genomic_DNA"/>
</dbReference>
<keyword evidence="4" id="KW-1003">Cell membrane</keyword>
<feature type="domain" description="ABC transporter" evidence="9">
    <location>
        <begin position="7"/>
        <end position="250"/>
    </location>
</feature>
<dbReference type="SUPFAM" id="SSF52540">
    <property type="entry name" value="P-loop containing nucleoside triphosphate hydrolases"/>
    <property type="match status" value="1"/>
</dbReference>
<dbReference type="Pfam" id="PF00005">
    <property type="entry name" value="ABC_tran"/>
    <property type="match status" value="1"/>
</dbReference>
<reference evidence="10 11" key="1">
    <citation type="submission" date="2024-06" db="EMBL/GenBank/DDBJ databases">
        <title>Sorghum-associated microbial communities from plants grown in Nebraska, USA.</title>
        <authorList>
            <person name="Schachtman D."/>
        </authorList>
    </citation>
    <scope>NUCLEOTIDE SEQUENCE [LARGE SCALE GENOMIC DNA]</scope>
    <source>
        <strain evidence="10 11">1288</strain>
    </source>
</reference>
<comment type="similarity">
    <text evidence="2">Belongs to the ABC transporter superfamily.</text>
</comment>
<evidence type="ECO:0000256" key="5">
    <source>
        <dbReference type="ARBA" id="ARBA00022741"/>
    </source>
</evidence>
<keyword evidence="5" id="KW-0547">Nucleotide-binding</keyword>
<dbReference type="InterPro" id="IPR017871">
    <property type="entry name" value="ABC_transporter-like_CS"/>
</dbReference>
<evidence type="ECO:0000313" key="11">
    <source>
        <dbReference type="Proteomes" id="UP001549104"/>
    </source>
</evidence>
<dbReference type="InterPro" id="IPR050086">
    <property type="entry name" value="MetN_ABC_transporter-like"/>
</dbReference>
<gene>
    <name evidence="10" type="ORF">ABIC55_000629</name>
</gene>
<dbReference type="PIRSF" id="PIRSF039085">
    <property type="entry name" value="ABC_ATPase_HisP"/>
    <property type="match status" value="1"/>
</dbReference>
<dbReference type="SMART" id="SM00382">
    <property type="entry name" value="AAA"/>
    <property type="match status" value="1"/>
</dbReference>
<dbReference type="InterPro" id="IPR003593">
    <property type="entry name" value="AAA+_ATPase"/>
</dbReference>
<dbReference type="GO" id="GO:0005524">
    <property type="term" value="F:ATP binding"/>
    <property type="evidence" value="ECO:0007669"/>
    <property type="project" value="UniProtKB-KW"/>
</dbReference>
<evidence type="ECO:0000256" key="8">
    <source>
        <dbReference type="ARBA" id="ARBA00023136"/>
    </source>
</evidence>
<evidence type="ECO:0000256" key="7">
    <source>
        <dbReference type="ARBA" id="ARBA00022970"/>
    </source>
</evidence>
<evidence type="ECO:0000313" key="10">
    <source>
        <dbReference type="EMBL" id="MET3655545.1"/>
    </source>
</evidence>
<dbReference type="Proteomes" id="UP001549104">
    <property type="component" value="Unassembled WGS sequence"/>
</dbReference>
<keyword evidence="6 10" id="KW-0067">ATP-binding</keyword>
<dbReference type="InterPro" id="IPR027417">
    <property type="entry name" value="P-loop_NTPase"/>
</dbReference>
<evidence type="ECO:0000259" key="9">
    <source>
        <dbReference type="PROSITE" id="PS50893"/>
    </source>
</evidence>
<evidence type="ECO:0000256" key="1">
    <source>
        <dbReference type="ARBA" id="ARBA00004202"/>
    </source>
</evidence>
<dbReference type="InterPro" id="IPR030679">
    <property type="entry name" value="ABC_ATPase_HisP-typ"/>
</dbReference>
<evidence type="ECO:0000256" key="4">
    <source>
        <dbReference type="ARBA" id="ARBA00022475"/>
    </source>
</evidence>
<dbReference type="PROSITE" id="PS50893">
    <property type="entry name" value="ABC_TRANSPORTER_2"/>
    <property type="match status" value="1"/>
</dbReference>
<name>A0ABV2K378_SPOPS</name>